<dbReference type="RefSeq" id="XP_023162783.1">
    <property type="nucleotide sequence ID" value="XM_023307015.2"/>
</dbReference>
<keyword evidence="1" id="KW-1185">Reference proteome</keyword>
<dbReference type="RefSeq" id="XP_023162784.1">
    <property type="nucleotide sequence ID" value="XM_023307016.2"/>
</dbReference>
<organism evidence="1 3">
    <name type="scientific">Drosophila hydei</name>
    <name type="common">Fruit fly</name>
    <dbReference type="NCBI Taxonomy" id="7224"/>
    <lineage>
        <taxon>Eukaryota</taxon>
        <taxon>Metazoa</taxon>
        <taxon>Ecdysozoa</taxon>
        <taxon>Arthropoda</taxon>
        <taxon>Hexapoda</taxon>
        <taxon>Insecta</taxon>
        <taxon>Pterygota</taxon>
        <taxon>Neoptera</taxon>
        <taxon>Endopterygota</taxon>
        <taxon>Diptera</taxon>
        <taxon>Brachycera</taxon>
        <taxon>Muscomorpha</taxon>
        <taxon>Ephydroidea</taxon>
        <taxon>Drosophilidae</taxon>
        <taxon>Drosophila</taxon>
    </lineage>
</organism>
<accession>A0A6J1L871</accession>
<gene>
    <name evidence="2 3" type="primary">LOC111593936</name>
</gene>
<dbReference type="OMA" id="RLTLTYC"/>
<dbReference type="OrthoDB" id="7939463at2759"/>
<dbReference type="GeneID" id="111593936"/>
<dbReference type="Proteomes" id="UP000504633">
    <property type="component" value="Unplaced"/>
</dbReference>
<evidence type="ECO:0000313" key="1">
    <source>
        <dbReference type="Proteomes" id="UP000504633"/>
    </source>
</evidence>
<sequence>MDTLNDDALIRILGYLDLKSQQVMLTLHPRFYNLMSIVWSSRYKTVRMSLYEAKFSIDHLRYFFRSICKTVQVMHLRMMSAEQYGVLIGFIFPKVYDFRFATVPSKLLSDSDIPKLIATFPNLKTFSPQGNFSGRYFTDFPLLERLTLTYCKHFSVENLANVMKERKLKEIKLCLFDRKTIEKSPICLPADSLDNLESIKLELDELPWFEDHLERLNCLSELTVCGPGFMGTLPLLCRKLGCLTQKHHFKILETCNTTDTLCTVIGSRLRVDALKIVTDNYLLEDMGYFSPNNFQYIQQLFFKSCCIQEKKHLNNLMHNIANVEIVSFEQCVFTFDNYEFVVAKIVEKRDKLLQVNVFQNTCVFTKQPWIFSKVGQHSLVQFMDGKNFEYTYEPIYMTFK</sequence>
<evidence type="ECO:0000313" key="2">
    <source>
        <dbReference type="RefSeq" id="XP_023162783.1"/>
    </source>
</evidence>
<dbReference type="SUPFAM" id="SSF52047">
    <property type="entry name" value="RNI-like"/>
    <property type="match status" value="1"/>
</dbReference>
<proteinExistence type="predicted"/>
<name>A0A6J1L871_DROHY</name>
<dbReference type="AlphaFoldDB" id="A0A6J1L871"/>
<protein>
    <submittedName>
        <fullName evidence="2 3">Uncharacterized protein LOC111593936</fullName>
    </submittedName>
</protein>
<dbReference type="KEGG" id="dhe:111593936"/>
<evidence type="ECO:0000313" key="3">
    <source>
        <dbReference type="RefSeq" id="XP_023162784.1"/>
    </source>
</evidence>
<reference evidence="2 3" key="1">
    <citation type="submission" date="2025-04" db="UniProtKB">
        <authorList>
            <consortium name="RefSeq"/>
        </authorList>
    </citation>
    <scope>IDENTIFICATION</scope>
    <source>
        <strain evidence="2 3">15085-1641.00</strain>
        <tissue evidence="2 3">Whole body</tissue>
    </source>
</reference>